<reference evidence="10 11" key="1">
    <citation type="submission" date="2020-08" db="EMBL/GenBank/DDBJ databases">
        <title>Bridging the membrane lipid divide: bacteria of the FCB group superphylum have the potential to synthesize archaeal ether lipids.</title>
        <authorList>
            <person name="Villanueva L."/>
            <person name="Von Meijenfeldt F.A.B."/>
            <person name="Westbye A.B."/>
            <person name="Yadav S."/>
            <person name="Hopmans E.C."/>
            <person name="Dutilh B.E."/>
            <person name="Sinninghe Damste J.S."/>
        </authorList>
    </citation>
    <scope>NUCLEOTIDE SEQUENCE [LARGE SCALE GENOMIC DNA]</scope>
    <source>
        <strain evidence="10">NIOZ-UU81</strain>
    </source>
</reference>
<dbReference type="Pfam" id="PF25601">
    <property type="entry name" value="AAA_lid_14"/>
    <property type="match status" value="1"/>
</dbReference>
<protein>
    <submittedName>
        <fullName evidence="10">Sigma-54-dependent Fis family transcriptional regulator</fullName>
    </submittedName>
</protein>
<dbReference type="InterPro" id="IPR011006">
    <property type="entry name" value="CheY-like_superfamily"/>
</dbReference>
<dbReference type="EMBL" id="JACNLK010000011">
    <property type="protein sequence ID" value="MBC8207696.1"/>
    <property type="molecule type" value="Genomic_DNA"/>
</dbReference>
<dbReference type="PROSITE" id="PS50110">
    <property type="entry name" value="RESPONSE_REGULATORY"/>
    <property type="match status" value="1"/>
</dbReference>
<dbReference type="AlphaFoldDB" id="A0A8J6T8Q9"/>
<dbReference type="FunFam" id="3.40.50.300:FF:000006">
    <property type="entry name" value="DNA-binding transcriptional regulator NtrC"/>
    <property type="match status" value="1"/>
</dbReference>
<evidence type="ECO:0000256" key="1">
    <source>
        <dbReference type="ARBA" id="ARBA00022553"/>
    </source>
</evidence>
<dbReference type="Pfam" id="PF00072">
    <property type="entry name" value="Response_reg"/>
    <property type="match status" value="1"/>
</dbReference>
<dbReference type="Gene3D" id="3.40.50.2300">
    <property type="match status" value="1"/>
</dbReference>
<dbReference type="PANTHER" id="PTHR32071">
    <property type="entry name" value="TRANSCRIPTIONAL REGULATORY PROTEIN"/>
    <property type="match status" value="1"/>
</dbReference>
<dbReference type="Gene3D" id="3.40.50.300">
    <property type="entry name" value="P-loop containing nucleotide triphosphate hydrolases"/>
    <property type="match status" value="1"/>
</dbReference>
<organism evidence="10 11">
    <name type="scientific">Candidatus Desulfatifera sulfidica</name>
    <dbReference type="NCBI Taxonomy" id="2841691"/>
    <lineage>
        <taxon>Bacteria</taxon>
        <taxon>Pseudomonadati</taxon>
        <taxon>Thermodesulfobacteriota</taxon>
        <taxon>Desulfobulbia</taxon>
        <taxon>Desulfobulbales</taxon>
        <taxon>Desulfobulbaceae</taxon>
        <taxon>Candidatus Desulfatifera</taxon>
    </lineage>
</organism>
<dbReference type="InterPro" id="IPR025944">
    <property type="entry name" value="Sigma_54_int_dom_CS"/>
</dbReference>
<dbReference type="InterPro" id="IPR002078">
    <property type="entry name" value="Sigma_54_int"/>
</dbReference>
<name>A0A8J6T8Q9_9BACT</name>
<dbReference type="Pfam" id="PF02954">
    <property type="entry name" value="HTH_8"/>
    <property type="match status" value="1"/>
</dbReference>
<dbReference type="SMART" id="SM00448">
    <property type="entry name" value="REC"/>
    <property type="match status" value="1"/>
</dbReference>
<keyword evidence="6" id="KW-0804">Transcription</keyword>
<dbReference type="SUPFAM" id="SSF46689">
    <property type="entry name" value="Homeodomain-like"/>
    <property type="match status" value="1"/>
</dbReference>
<evidence type="ECO:0000256" key="7">
    <source>
        <dbReference type="PROSITE-ProRule" id="PRU00169"/>
    </source>
</evidence>
<dbReference type="Gene3D" id="1.10.10.60">
    <property type="entry name" value="Homeodomain-like"/>
    <property type="match status" value="1"/>
</dbReference>
<keyword evidence="1 7" id="KW-0597">Phosphoprotein</keyword>
<evidence type="ECO:0000313" key="11">
    <source>
        <dbReference type="Proteomes" id="UP000599024"/>
    </source>
</evidence>
<sequence length="455" mass="51135">MNKRILIIDDEVSIQESLSGILEDEGFTPLCTSSAEEGLELLERESIDLILLDIWLGEGMDGLSALDIIREQHKLPVIMISGHGTIETAVMATRRGAFDFIEKPLSYDKIILAIRNGLRFSELEQENRILRQHGKQKIRLTGNSPAIQHLRSQIERVAPSNAWVLIRGEHGTGKEIVAQAVHQLSAAAKRPMIEINCAAIPEELIESELFGHEKGSFTGAHSSRQGKFDQADGGILFLDEIGDMSLTTQAKILRILQEQKFERVGGQKTINVNVRVLAATNKNLEEEIEQGRFRADLFYRLNVVPLVLPLLRDRIEDIPLLVADLMQGLSAKGLKVREFSDGAMQILMSHSWPGNVRELKNFIERLAIMCPEQTIHSDDVRLFLNPISQPFQATDSQALAPYQAETFKEAKKNFEARYLQMKLQENNGNISQTAEQIGLERSHLHKKLKGLELET</sequence>
<keyword evidence="3" id="KW-0067">ATP-binding</keyword>
<keyword evidence="2" id="KW-0547">Nucleotide-binding</keyword>
<evidence type="ECO:0000256" key="4">
    <source>
        <dbReference type="ARBA" id="ARBA00023015"/>
    </source>
</evidence>
<dbReference type="GO" id="GO:0006355">
    <property type="term" value="P:regulation of DNA-templated transcription"/>
    <property type="evidence" value="ECO:0007669"/>
    <property type="project" value="InterPro"/>
</dbReference>
<dbReference type="SMART" id="SM00382">
    <property type="entry name" value="AAA"/>
    <property type="match status" value="1"/>
</dbReference>
<keyword evidence="5" id="KW-0238">DNA-binding</keyword>
<evidence type="ECO:0000256" key="2">
    <source>
        <dbReference type="ARBA" id="ARBA00022741"/>
    </source>
</evidence>
<dbReference type="SUPFAM" id="SSF52172">
    <property type="entry name" value="CheY-like"/>
    <property type="match status" value="1"/>
</dbReference>
<feature type="domain" description="Sigma-54 factor interaction" evidence="8">
    <location>
        <begin position="140"/>
        <end position="368"/>
    </location>
</feature>
<dbReference type="PROSITE" id="PS00676">
    <property type="entry name" value="SIGMA54_INTERACT_2"/>
    <property type="match status" value="1"/>
</dbReference>
<dbReference type="GO" id="GO:0000160">
    <property type="term" value="P:phosphorelay signal transduction system"/>
    <property type="evidence" value="ECO:0007669"/>
    <property type="project" value="InterPro"/>
</dbReference>
<proteinExistence type="predicted"/>
<comment type="caution">
    <text evidence="10">The sequence shown here is derived from an EMBL/GenBank/DDBJ whole genome shotgun (WGS) entry which is preliminary data.</text>
</comment>
<dbReference type="GO" id="GO:0043565">
    <property type="term" value="F:sequence-specific DNA binding"/>
    <property type="evidence" value="ECO:0007669"/>
    <property type="project" value="InterPro"/>
</dbReference>
<evidence type="ECO:0000313" key="10">
    <source>
        <dbReference type="EMBL" id="MBC8207696.1"/>
    </source>
</evidence>
<accession>A0A8J6T8Q9</accession>
<evidence type="ECO:0000256" key="3">
    <source>
        <dbReference type="ARBA" id="ARBA00022840"/>
    </source>
</evidence>
<dbReference type="PROSITE" id="PS00688">
    <property type="entry name" value="SIGMA54_INTERACT_3"/>
    <property type="match status" value="1"/>
</dbReference>
<evidence type="ECO:0000256" key="6">
    <source>
        <dbReference type="ARBA" id="ARBA00023163"/>
    </source>
</evidence>
<dbReference type="InterPro" id="IPR027417">
    <property type="entry name" value="P-loop_NTPase"/>
</dbReference>
<dbReference type="PROSITE" id="PS50045">
    <property type="entry name" value="SIGMA54_INTERACT_4"/>
    <property type="match status" value="1"/>
</dbReference>
<dbReference type="Proteomes" id="UP000599024">
    <property type="component" value="Unassembled WGS sequence"/>
</dbReference>
<gene>
    <name evidence="10" type="ORF">H8E79_00805</name>
</gene>
<dbReference type="InterPro" id="IPR003593">
    <property type="entry name" value="AAA+_ATPase"/>
</dbReference>
<feature type="domain" description="Response regulatory" evidence="9">
    <location>
        <begin position="4"/>
        <end position="118"/>
    </location>
</feature>
<evidence type="ECO:0000256" key="5">
    <source>
        <dbReference type="ARBA" id="ARBA00023125"/>
    </source>
</evidence>
<dbReference type="InterPro" id="IPR058031">
    <property type="entry name" value="AAA_lid_NorR"/>
</dbReference>
<dbReference type="GO" id="GO:0005524">
    <property type="term" value="F:ATP binding"/>
    <property type="evidence" value="ECO:0007669"/>
    <property type="project" value="UniProtKB-KW"/>
</dbReference>
<dbReference type="CDD" id="cd00009">
    <property type="entry name" value="AAA"/>
    <property type="match status" value="1"/>
</dbReference>
<evidence type="ECO:0000259" key="8">
    <source>
        <dbReference type="PROSITE" id="PS50045"/>
    </source>
</evidence>
<keyword evidence="4" id="KW-0805">Transcription regulation</keyword>
<dbReference type="SUPFAM" id="SSF52540">
    <property type="entry name" value="P-loop containing nucleoside triphosphate hydrolases"/>
    <property type="match status" value="1"/>
</dbReference>
<dbReference type="PRINTS" id="PR01590">
    <property type="entry name" value="HTHFIS"/>
</dbReference>
<dbReference type="InterPro" id="IPR001789">
    <property type="entry name" value="Sig_transdc_resp-reg_receiver"/>
</dbReference>
<dbReference type="Gene3D" id="1.10.8.60">
    <property type="match status" value="1"/>
</dbReference>
<dbReference type="PANTHER" id="PTHR32071:SF17">
    <property type="entry name" value="TRANSCRIPTIONAL REGULATOR (NTRC FAMILY)"/>
    <property type="match status" value="1"/>
</dbReference>
<dbReference type="InterPro" id="IPR009057">
    <property type="entry name" value="Homeodomain-like_sf"/>
</dbReference>
<dbReference type="InterPro" id="IPR025943">
    <property type="entry name" value="Sigma_54_int_dom_ATP-bd_2"/>
</dbReference>
<evidence type="ECO:0000259" key="9">
    <source>
        <dbReference type="PROSITE" id="PS50110"/>
    </source>
</evidence>
<dbReference type="InterPro" id="IPR002197">
    <property type="entry name" value="HTH_Fis"/>
</dbReference>
<dbReference type="Pfam" id="PF00158">
    <property type="entry name" value="Sigma54_activat"/>
    <property type="match status" value="1"/>
</dbReference>
<feature type="modified residue" description="4-aspartylphosphate" evidence="7">
    <location>
        <position position="53"/>
    </location>
</feature>